<dbReference type="EMBL" id="JACIDY010000004">
    <property type="protein sequence ID" value="MBB3940489.1"/>
    <property type="molecule type" value="Genomic_DNA"/>
</dbReference>
<keyword evidence="6" id="KW-1185">Reference proteome</keyword>
<dbReference type="InterPro" id="IPR018060">
    <property type="entry name" value="HTH_AraC"/>
</dbReference>
<dbReference type="AlphaFoldDB" id="A0A7W6BYY2"/>
<protein>
    <submittedName>
        <fullName evidence="5">AraC family transcriptional regulator</fullName>
    </submittedName>
</protein>
<dbReference type="PROSITE" id="PS01124">
    <property type="entry name" value="HTH_ARAC_FAMILY_2"/>
    <property type="match status" value="1"/>
</dbReference>
<dbReference type="SUPFAM" id="SSF46689">
    <property type="entry name" value="Homeodomain-like"/>
    <property type="match status" value="2"/>
</dbReference>
<dbReference type="GO" id="GO:0003700">
    <property type="term" value="F:DNA-binding transcription factor activity"/>
    <property type="evidence" value="ECO:0007669"/>
    <property type="project" value="InterPro"/>
</dbReference>
<evidence type="ECO:0000259" key="4">
    <source>
        <dbReference type="PROSITE" id="PS01124"/>
    </source>
</evidence>
<gene>
    <name evidence="5" type="ORF">GGR39_002146</name>
</gene>
<keyword evidence="1" id="KW-0805">Transcription regulation</keyword>
<proteinExistence type="predicted"/>
<dbReference type="GO" id="GO:0043565">
    <property type="term" value="F:sequence-specific DNA binding"/>
    <property type="evidence" value="ECO:0007669"/>
    <property type="project" value="InterPro"/>
</dbReference>
<organism evidence="5 6">
    <name type="scientific">Novosphingobium fluoreni</name>
    <dbReference type="NCBI Taxonomy" id="1391222"/>
    <lineage>
        <taxon>Bacteria</taxon>
        <taxon>Pseudomonadati</taxon>
        <taxon>Pseudomonadota</taxon>
        <taxon>Alphaproteobacteria</taxon>
        <taxon>Sphingomonadales</taxon>
        <taxon>Sphingomonadaceae</taxon>
        <taxon>Novosphingobium</taxon>
    </lineage>
</organism>
<evidence type="ECO:0000256" key="3">
    <source>
        <dbReference type="ARBA" id="ARBA00023163"/>
    </source>
</evidence>
<evidence type="ECO:0000256" key="1">
    <source>
        <dbReference type="ARBA" id="ARBA00023015"/>
    </source>
</evidence>
<dbReference type="Proteomes" id="UP000561459">
    <property type="component" value="Unassembled WGS sequence"/>
</dbReference>
<dbReference type="InterPro" id="IPR018062">
    <property type="entry name" value="HTH_AraC-typ_CS"/>
</dbReference>
<feature type="domain" description="HTH araC/xylS-type" evidence="4">
    <location>
        <begin position="195"/>
        <end position="292"/>
    </location>
</feature>
<dbReference type="InterPro" id="IPR020449">
    <property type="entry name" value="Tscrpt_reg_AraC-type_HTH"/>
</dbReference>
<dbReference type="RefSeq" id="WP_183617082.1">
    <property type="nucleotide sequence ID" value="NZ_JACIDY010000004.1"/>
</dbReference>
<keyword evidence="2" id="KW-0238">DNA-binding</keyword>
<dbReference type="PROSITE" id="PS00041">
    <property type="entry name" value="HTH_ARAC_FAMILY_1"/>
    <property type="match status" value="1"/>
</dbReference>
<dbReference type="InterPro" id="IPR050204">
    <property type="entry name" value="AraC_XylS_family_regulators"/>
</dbReference>
<evidence type="ECO:0000256" key="2">
    <source>
        <dbReference type="ARBA" id="ARBA00023125"/>
    </source>
</evidence>
<comment type="caution">
    <text evidence="5">The sequence shown here is derived from an EMBL/GenBank/DDBJ whole genome shotgun (WGS) entry which is preliminary data.</text>
</comment>
<dbReference type="PANTHER" id="PTHR46796">
    <property type="entry name" value="HTH-TYPE TRANSCRIPTIONAL ACTIVATOR RHAS-RELATED"/>
    <property type="match status" value="1"/>
</dbReference>
<dbReference type="SMART" id="SM00342">
    <property type="entry name" value="HTH_ARAC"/>
    <property type="match status" value="1"/>
</dbReference>
<sequence>MATRQPPLSRAEEAALPCLPTTMQRLEIESSITFPAVHIDIRRMTWDSVHEAELRTNAHYFDYALAPRGTPGFFDKSRNRYCPVGRIIFLPKDGVFSVRSTRGDFYNLCLSVHDVGTLREITQERIDDFSSPCFDVRGPQIAQGLARMAAEIRNPGFAHEALLESLALTLLIDFSRYAREICDGKGEKLPKWRLDRIRDLVEGANNYAIPISDIARECGLSPRHLMRTFRATTGTTLHNYIGEARLDFAKTALRAGAMVKQVALDCGFKTSAAFTASFRRSTGLTPRAFRVHEQACILRS</sequence>
<evidence type="ECO:0000313" key="6">
    <source>
        <dbReference type="Proteomes" id="UP000561459"/>
    </source>
</evidence>
<name>A0A7W6BYY2_9SPHN</name>
<reference evidence="5 6" key="1">
    <citation type="submission" date="2020-08" db="EMBL/GenBank/DDBJ databases">
        <title>Genomic Encyclopedia of Type Strains, Phase IV (KMG-IV): sequencing the most valuable type-strain genomes for metagenomic binning, comparative biology and taxonomic classification.</title>
        <authorList>
            <person name="Goeker M."/>
        </authorList>
    </citation>
    <scope>NUCLEOTIDE SEQUENCE [LARGE SCALE GENOMIC DNA]</scope>
    <source>
        <strain evidence="5 6">DSM 27568</strain>
    </source>
</reference>
<dbReference type="InterPro" id="IPR009057">
    <property type="entry name" value="Homeodomain-like_sf"/>
</dbReference>
<keyword evidence="3" id="KW-0804">Transcription</keyword>
<evidence type="ECO:0000313" key="5">
    <source>
        <dbReference type="EMBL" id="MBB3940489.1"/>
    </source>
</evidence>
<dbReference type="Pfam" id="PF12833">
    <property type="entry name" value="HTH_18"/>
    <property type="match status" value="1"/>
</dbReference>
<dbReference type="PRINTS" id="PR00032">
    <property type="entry name" value="HTHARAC"/>
</dbReference>
<dbReference type="Gene3D" id="1.10.10.60">
    <property type="entry name" value="Homeodomain-like"/>
    <property type="match status" value="2"/>
</dbReference>
<accession>A0A7W6BYY2</accession>